<dbReference type="STRING" id="1291734.FD02_GL000684"/>
<protein>
    <submittedName>
        <fullName evidence="1">Uncharacterized protein</fullName>
    </submittedName>
</protein>
<evidence type="ECO:0000313" key="2">
    <source>
        <dbReference type="Proteomes" id="UP000051804"/>
    </source>
</evidence>
<proteinExistence type="predicted"/>
<dbReference type="Proteomes" id="UP000051804">
    <property type="component" value="Unassembled WGS sequence"/>
</dbReference>
<reference evidence="1 2" key="1">
    <citation type="journal article" date="2015" name="Genome Announc.">
        <title>Expanding the biotechnology potential of lactobacilli through comparative genomics of 213 strains and associated genera.</title>
        <authorList>
            <person name="Sun Z."/>
            <person name="Harris H.M."/>
            <person name="McCann A."/>
            <person name="Guo C."/>
            <person name="Argimon S."/>
            <person name="Zhang W."/>
            <person name="Yang X."/>
            <person name="Jeffery I.B."/>
            <person name="Cooney J.C."/>
            <person name="Kagawa T.F."/>
            <person name="Liu W."/>
            <person name="Song Y."/>
            <person name="Salvetti E."/>
            <person name="Wrobel A."/>
            <person name="Rasinkangas P."/>
            <person name="Parkhill J."/>
            <person name="Rea M.C."/>
            <person name="O'Sullivan O."/>
            <person name="Ritari J."/>
            <person name="Douillard F.P."/>
            <person name="Paul Ross R."/>
            <person name="Yang R."/>
            <person name="Briner A.E."/>
            <person name="Felis G.E."/>
            <person name="de Vos W.M."/>
            <person name="Barrangou R."/>
            <person name="Klaenhammer T.R."/>
            <person name="Caufield P.W."/>
            <person name="Cui Y."/>
            <person name="Zhang H."/>
            <person name="O'Toole P.W."/>
        </authorList>
    </citation>
    <scope>NUCLEOTIDE SEQUENCE [LARGE SCALE GENOMIC DNA]</scope>
    <source>
        <strain evidence="1 2">JCM 17158</strain>
    </source>
</reference>
<evidence type="ECO:0000313" key="1">
    <source>
        <dbReference type="EMBL" id="KRK69991.1"/>
    </source>
</evidence>
<accession>A0A0R1JTF5</accession>
<dbReference type="EMBL" id="AZDJ01000035">
    <property type="protein sequence ID" value="KRK69991.1"/>
    <property type="molecule type" value="Genomic_DNA"/>
</dbReference>
<gene>
    <name evidence="1" type="ORF">FD02_GL000684</name>
</gene>
<comment type="caution">
    <text evidence="1">The sequence shown here is derived from an EMBL/GenBank/DDBJ whole genome shotgun (WGS) entry which is preliminary data.</text>
</comment>
<name>A0A0R1JTF5_9LACO</name>
<keyword evidence="2" id="KW-1185">Reference proteome</keyword>
<sequence>MIGAVSVPLLGSTVNEAVDEEAAATGCGPAVPMTSNTVMMKSKRFFISIASLVTGW</sequence>
<organism evidence="1 2">
    <name type="scientific">Lacticaseibacillus nasuensis JCM 17158</name>
    <dbReference type="NCBI Taxonomy" id="1291734"/>
    <lineage>
        <taxon>Bacteria</taxon>
        <taxon>Bacillati</taxon>
        <taxon>Bacillota</taxon>
        <taxon>Bacilli</taxon>
        <taxon>Lactobacillales</taxon>
        <taxon>Lactobacillaceae</taxon>
        <taxon>Lacticaseibacillus</taxon>
    </lineage>
</organism>
<dbReference type="AlphaFoldDB" id="A0A0R1JTF5"/>